<dbReference type="AlphaFoldDB" id="A0A2T4YX32"/>
<name>A0A2T4YX32_9HYPH</name>
<sequence>MVRSLSCLLLVLWSGMAIAQEREIFPPAPNPTPPAAASDDDDDDDDDTPVAAPAPAARSRAAAPAPSVPPGALSRPHWYLEGALNAALADGGPHSFAWRVRAGTYGSVGDVFDYAAGAYAISGRTVGQRVADTLTAGGTLSKTIGPWTASFTAAHQWGYWPLFHRVIVTGTGFEAGLDYDQLVAETSLGRFSIGPSIVGDRWSYSDGRSVYFRYGASVELRWRLPDRLTELRLVTGGSRQDYDHWVSRGPKRVDDNFYVELNWIRSLSANSFIVGRVGWSRTSSTYRDLADNGWTARLVWYFSFSSEDINARTINRVLRDRRTIF</sequence>
<dbReference type="EMBL" id="PZZL01000016">
    <property type="protein sequence ID" value="PTM49902.1"/>
    <property type="molecule type" value="Genomic_DNA"/>
</dbReference>
<dbReference type="Proteomes" id="UP000241808">
    <property type="component" value="Unassembled WGS sequence"/>
</dbReference>
<evidence type="ECO:0000313" key="3">
    <source>
        <dbReference type="EMBL" id="PTM49902.1"/>
    </source>
</evidence>
<reference evidence="3 4" key="1">
    <citation type="submission" date="2018-04" db="EMBL/GenBank/DDBJ databases">
        <title>Genomic Encyclopedia of Archaeal and Bacterial Type Strains, Phase II (KMG-II): from individual species to whole genera.</title>
        <authorList>
            <person name="Goeker M."/>
        </authorList>
    </citation>
    <scope>NUCLEOTIDE SEQUENCE [LARGE SCALE GENOMIC DNA]</scope>
    <source>
        <strain evidence="3 4">DSM 25521</strain>
    </source>
</reference>
<protein>
    <recommendedName>
        <fullName evidence="5">Cellulose biosynthesis protein BcsS</fullName>
    </recommendedName>
</protein>
<evidence type="ECO:0000313" key="4">
    <source>
        <dbReference type="Proteomes" id="UP000241808"/>
    </source>
</evidence>
<feature type="chain" id="PRO_5015631386" description="Cellulose biosynthesis protein BcsS" evidence="2">
    <location>
        <begin position="20"/>
        <end position="325"/>
    </location>
</feature>
<feature type="signal peptide" evidence="2">
    <location>
        <begin position="1"/>
        <end position="19"/>
    </location>
</feature>
<keyword evidence="4" id="KW-1185">Reference proteome</keyword>
<gene>
    <name evidence="3" type="ORF">C8P69_11616</name>
</gene>
<proteinExistence type="predicted"/>
<keyword evidence="2" id="KW-0732">Signal</keyword>
<accession>A0A2T4YX32</accession>
<comment type="caution">
    <text evidence="3">The sequence shown here is derived from an EMBL/GenBank/DDBJ whole genome shotgun (WGS) entry which is preliminary data.</text>
</comment>
<organism evidence="3 4">
    <name type="scientific">Phreatobacter oligotrophus</name>
    <dbReference type="NCBI Taxonomy" id="1122261"/>
    <lineage>
        <taxon>Bacteria</taxon>
        <taxon>Pseudomonadati</taxon>
        <taxon>Pseudomonadota</taxon>
        <taxon>Alphaproteobacteria</taxon>
        <taxon>Hyphomicrobiales</taxon>
        <taxon>Phreatobacteraceae</taxon>
        <taxon>Phreatobacter</taxon>
    </lineage>
</organism>
<evidence type="ECO:0000256" key="1">
    <source>
        <dbReference type="SAM" id="MobiDB-lite"/>
    </source>
</evidence>
<feature type="region of interest" description="Disordered" evidence="1">
    <location>
        <begin position="24"/>
        <end position="69"/>
    </location>
</feature>
<evidence type="ECO:0000256" key="2">
    <source>
        <dbReference type="SAM" id="SignalP"/>
    </source>
</evidence>
<feature type="compositionally biased region" description="Acidic residues" evidence="1">
    <location>
        <begin position="38"/>
        <end position="48"/>
    </location>
</feature>
<evidence type="ECO:0008006" key="5">
    <source>
        <dbReference type="Google" id="ProtNLM"/>
    </source>
</evidence>
<feature type="compositionally biased region" description="Low complexity" evidence="1">
    <location>
        <begin position="49"/>
        <end position="65"/>
    </location>
</feature>